<dbReference type="AlphaFoldDB" id="A0AAV1WJF1"/>
<evidence type="ECO:0000313" key="3">
    <source>
        <dbReference type="Proteomes" id="UP001497480"/>
    </source>
</evidence>
<evidence type="ECO:0000313" key="2">
    <source>
        <dbReference type="EMBL" id="CAL0309495.1"/>
    </source>
</evidence>
<sequence length="917" mass="107045">MDNVRRELDDAKAEIEKLKAECLIKTEVINSLTKDHSEELLKFQETKKQSERQARKLDLKSEEIYELKKVNEDLKSSLHEKETHIAHLSSENKKIQADCADRLLKLEESSREMVLALDELTVRNNYLEQNACDSSKEISGLKERLSVVEKKHLEAEEKAQQARMLIRREDVVLQLEEENRSVQDKIKWRNEQFKHLEEAHEKLQDQFQLSKEEWEKERSELICKISSLQISLDSQTKISEGLQSRLEMCNHALAHAEGKKKLLEAEISEFKSSFKDVFAQCEEKKSEIQQLTVLRNEEIAQLRDSLGEKEMLVQELEHKIVHLEQDNQELGDLLKELREAQIQNVGANSLVSKLRNKLRRLEEVHKNCPSILKSKESQWDCQVEKMEENISTYKYTLTAKEQEIRELQTELEKCHLAIEENHMGLLVFKSKLAEVYLKSAKSDKEVPTNENEGMILSYTEQLRERDNCLETMAQKHYLLEEEFEQQKERLEESSKAQLILKEQLLQLENTLKYERSVAFEIQEKLKLEIANKNNELYQLDCEAQKCKSAAETLKVSCEELQGTCKKMETSLLSQIENEKALKLENENLLCNAKHQERKSKDLQQQITLLEIHNAEGMKEAERYKQEKEELFQIVEDKDCYVKVLKKDIAIACLKQESMRKELEDVMLTKLDVEKALELEQKTLLKIKDERHQTTKHFEEHATAMEQDLFDALCFSFSKQVEKWVEVSMLNEALKNAEYLTKQEIEEKNMRIVELEFEMSSLRENFAHTDELLFHSKQDAEQLQASLDAMKLDVESLMDKQQTMEGIITELKFENANLLQEIMKLSTEKEDMLVYVENICGRAGELSTEDVQLMETLENILNHYVDENVTTTDSGVCSKLDDYTTDSANSVSFPPMIKKLEENFDGRLPLREVNSLQM</sequence>
<name>A0AAV1WJF1_LUPLU</name>
<comment type="caution">
    <text evidence="2">The sequence shown here is derived from an EMBL/GenBank/DDBJ whole genome shotgun (WGS) entry which is preliminary data.</text>
</comment>
<feature type="coiled-coil region" evidence="1">
    <location>
        <begin position="299"/>
        <end position="417"/>
    </location>
</feature>
<protein>
    <submittedName>
        <fullName evidence="2">Uncharacterized protein</fullName>
    </submittedName>
</protein>
<organism evidence="2 3">
    <name type="scientific">Lupinus luteus</name>
    <name type="common">European yellow lupine</name>
    <dbReference type="NCBI Taxonomy" id="3873"/>
    <lineage>
        <taxon>Eukaryota</taxon>
        <taxon>Viridiplantae</taxon>
        <taxon>Streptophyta</taxon>
        <taxon>Embryophyta</taxon>
        <taxon>Tracheophyta</taxon>
        <taxon>Spermatophyta</taxon>
        <taxon>Magnoliopsida</taxon>
        <taxon>eudicotyledons</taxon>
        <taxon>Gunneridae</taxon>
        <taxon>Pentapetalae</taxon>
        <taxon>rosids</taxon>
        <taxon>fabids</taxon>
        <taxon>Fabales</taxon>
        <taxon>Fabaceae</taxon>
        <taxon>Papilionoideae</taxon>
        <taxon>50 kb inversion clade</taxon>
        <taxon>genistoids sensu lato</taxon>
        <taxon>core genistoids</taxon>
        <taxon>Genisteae</taxon>
        <taxon>Lupinus</taxon>
    </lineage>
</organism>
<dbReference type="PANTHER" id="PTHR45287">
    <property type="entry name" value="OS03G0691500 PROTEIN"/>
    <property type="match status" value="1"/>
</dbReference>
<dbReference type="Proteomes" id="UP001497480">
    <property type="component" value="Unassembled WGS sequence"/>
</dbReference>
<dbReference type="EMBL" id="CAXHTB010000007">
    <property type="protein sequence ID" value="CAL0309495.1"/>
    <property type="molecule type" value="Genomic_DNA"/>
</dbReference>
<feature type="coiled-coil region" evidence="1">
    <location>
        <begin position="578"/>
        <end position="637"/>
    </location>
</feature>
<evidence type="ECO:0000256" key="1">
    <source>
        <dbReference type="SAM" id="Coils"/>
    </source>
</evidence>
<keyword evidence="3" id="KW-1185">Reference proteome</keyword>
<dbReference type="PANTHER" id="PTHR45287:SF3">
    <property type="entry name" value="PROTEIN, PUTATIVE-RELATED"/>
    <property type="match status" value="1"/>
</dbReference>
<feature type="coiled-coil region" evidence="1">
    <location>
        <begin position="744"/>
        <end position="827"/>
    </location>
</feature>
<reference evidence="2 3" key="1">
    <citation type="submission" date="2024-03" db="EMBL/GenBank/DDBJ databases">
        <authorList>
            <person name="Martinez-Hernandez J."/>
        </authorList>
    </citation>
    <scope>NUCLEOTIDE SEQUENCE [LARGE SCALE GENOMIC DNA]</scope>
</reference>
<accession>A0AAV1WJF1</accession>
<keyword evidence="1" id="KW-0175">Coiled coil</keyword>
<feature type="coiled-coil region" evidence="1">
    <location>
        <begin position="1"/>
        <end position="60"/>
    </location>
</feature>
<feature type="coiled-coil region" evidence="1">
    <location>
        <begin position="193"/>
        <end position="273"/>
    </location>
</feature>
<dbReference type="InterPro" id="IPR040262">
    <property type="entry name" value="At4g38062-like"/>
</dbReference>
<proteinExistence type="predicted"/>
<gene>
    <name evidence="2" type="ORF">LLUT_LOCUS10555</name>
</gene>